<accession>A0A0C9UDG0</accession>
<gene>
    <name evidence="2" type="ORF">M422DRAFT_255967</name>
</gene>
<evidence type="ECO:0000313" key="2">
    <source>
        <dbReference type="EMBL" id="KIJ41118.1"/>
    </source>
</evidence>
<reference evidence="2 3" key="1">
    <citation type="submission" date="2014-06" db="EMBL/GenBank/DDBJ databases">
        <title>Evolutionary Origins and Diversification of the Mycorrhizal Mutualists.</title>
        <authorList>
            <consortium name="DOE Joint Genome Institute"/>
            <consortium name="Mycorrhizal Genomics Consortium"/>
            <person name="Kohler A."/>
            <person name="Kuo A."/>
            <person name="Nagy L.G."/>
            <person name="Floudas D."/>
            <person name="Copeland A."/>
            <person name="Barry K.W."/>
            <person name="Cichocki N."/>
            <person name="Veneault-Fourrey C."/>
            <person name="LaButti K."/>
            <person name="Lindquist E.A."/>
            <person name="Lipzen A."/>
            <person name="Lundell T."/>
            <person name="Morin E."/>
            <person name="Murat C."/>
            <person name="Riley R."/>
            <person name="Ohm R."/>
            <person name="Sun H."/>
            <person name="Tunlid A."/>
            <person name="Henrissat B."/>
            <person name="Grigoriev I.V."/>
            <person name="Hibbett D.S."/>
            <person name="Martin F."/>
        </authorList>
    </citation>
    <scope>NUCLEOTIDE SEQUENCE [LARGE SCALE GENOMIC DNA]</scope>
    <source>
        <strain evidence="2 3">SS14</strain>
    </source>
</reference>
<dbReference type="Proteomes" id="UP000054279">
    <property type="component" value="Unassembled WGS sequence"/>
</dbReference>
<dbReference type="AlphaFoldDB" id="A0A0C9UDG0"/>
<evidence type="ECO:0000259" key="1">
    <source>
        <dbReference type="Pfam" id="PF20415"/>
    </source>
</evidence>
<dbReference type="OrthoDB" id="3144234at2759"/>
<name>A0A0C9UDG0_SPHS4</name>
<dbReference type="InterPro" id="IPR046522">
    <property type="entry name" value="DUF6699"/>
</dbReference>
<dbReference type="Pfam" id="PF20415">
    <property type="entry name" value="DUF6699"/>
    <property type="match status" value="1"/>
</dbReference>
<feature type="domain" description="DUF6699" evidence="1">
    <location>
        <begin position="82"/>
        <end position="212"/>
    </location>
</feature>
<proteinExistence type="predicted"/>
<keyword evidence="3" id="KW-1185">Reference proteome</keyword>
<organism evidence="2 3">
    <name type="scientific">Sphaerobolus stellatus (strain SS14)</name>
    <dbReference type="NCBI Taxonomy" id="990650"/>
    <lineage>
        <taxon>Eukaryota</taxon>
        <taxon>Fungi</taxon>
        <taxon>Dikarya</taxon>
        <taxon>Basidiomycota</taxon>
        <taxon>Agaricomycotina</taxon>
        <taxon>Agaricomycetes</taxon>
        <taxon>Phallomycetidae</taxon>
        <taxon>Geastrales</taxon>
        <taxon>Sphaerobolaceae</taxon>
        <taxon>Sphaerobolus</taxon>
    </lineage>
</organism>
<dbReference type="EMBL" id="KN837139">
    <property type="protein sequence ID" value="KIJ41118.1"/>
    <property type="molecule type" value="Genomic_DNA"/>
</dbReference>
<dbReference type="HOGENOM" id="CLU_1166480_0_0_1"/>
<sequence>MYQYSNAYYHAPLPGVAPQYAAPQYAAYVQYPQVIYHPVAPQAVPAADQGKPKKIHRYTAPPPLVKLNPFINTEHRGTKDGLVWNVAAPWEHAGRLVGNKVSELSDRHFDQPATDPPVPIMWIICKDFDYRLKVKGVQGGVTIGHVVQGIYFGLRVDLEEDEWLDRSEDERTLIHENRCVRLGRESANFEIEGQLRRIDALFDKTIFGGLKQVGPPENYEWELKLVKPKPKDEKGKGKVSWWP</sequence>
<evidence type="ECO:0000313" key="3">
    <source>
        <dbReference type="Proteomes" id="UP000054279"/>
    </source>
</evidence>
<protein>
    <recommendedName>
        <fullName evidence="1">DUF6699 domain-containing protein</fullName>
    </recommendedName>
</protein>